<reference evidence="1 2" key="1">
    <citation type="journal article" date="2019" name="Appl. Microbiol. Biotechnol.">
        <title>Genome sequence of Isaria javanica and comparative genome analysis insights into family S53 peptidase evolution in fungal entomopathogens.</title>
        <authorList>
            <person name="Lin R."/>
            <person name="Zhang X."/>
            <person name="Xin B."/>
            <person name="Zou M."/>
            <person name="Gao Y."/>
            <person name="Qin F."/>
            <person name="Hu Q."/>
            <person name="Xie B."/>
            <person name="Cheng X."/>
        </authorList>
    </citation>
    <scope>NUCLEOTIDE SEQUENCE [LARGE SCALE GENOMIC DNA]</scope>
    <source>
        <strain evidence="1 2">IJ1G</strain>
    </source>
</reference>
<protein>
    <submittedName>
        <fullName evidence="1">Uncharacterized protein</fullName>
    </submittedName>
</protein>
<sequence>MLTQALWFGDRTDAYDAALHHLGEKNDGLPYCNAVNRYWPAGCFLTNGVRDCFRVGGPRSYSSLARHLRVGADSIIRLGGNAVDRNDSQFRFFWGGIDMAKTNASCPAMMGSPTDSQSY</sequence>
<evidence type="ECO:0000313" key="2">
    <source>
        <dbReference type="Proteomes" id="UP000315783"/>
    </source>
</evidence>
<dbReference type="AlphaFoldDB" id="A0A545UWA8"/>
<evidence type="ECO:0000313" key="1">
    <source>
        <dbReference type="EMBL" id="TQV93731.1"/>
    </source>
</evidence>
<accession>A0A545UWA8</accession>
<gene>
    <name evidence="1" type="ORF">IF1G_07463</name>
</gene>
<comment type="caution">
    <text evidence="1">The sequence shown here is derived from an EMBL/GenBank/DDBJ whole genome shotgun (WGS) entry which is preliminary data.</text>
</comment>
<dbReference type="EMBL" id="SPUK01000011">
    <property type="protein sequence ID" value="TQV93731.1"/>
    <property type="molecule type" value="Genomic_DNA"/>
</dbReference>
<keyword evidence="2" id="KW-1185">Reference proteome</keyword>
<organism evidence="1 2">
    <name type="scientific">Cordyceps javanica</name>
    <dbReference type="NCBI Taxonomy" id="43265"/>
    <lineage>
        <taxon>Eukaryota</taxon>
        <taxon>Fungi</taxon>
        <taxon>Dikarya</taxon>
        <taxon>Ascomycota</taxon>
        <taxon>Pezizomycotina</taxon>
        <taxon>Sordariomycetes</taxon>
        <taxon>Hypocreomycetidae</taxon>
        <taxon>Hypocreales</taxon>
        <taxon>Cordycipitaceae</taxon>
        <taxon>Cordyceps</taxon>
    </lineage>
</organism>
<dbReference type="Proteomes" id="UP000315783">
    <property type="component" value="Unassembled WGS sequence"/>
</dbReference>
<proteinExistence type="predicted"/>
<name>A0A545UWA8_9HYPO</name>